<evidence type="ECO:0000256" key="13">
    <source>
        <dbReference type="ARBA" id="ARBA00023037"/>
    </source>
</evidence>
<dbReference type="InParanoid" id="A0A7M7T101"/>
<evidence type="ECO:0000256" key="12">
    <source>
        <dbReference type="ARBA" id="ARBA00022989"/>
    </source>
</evidence>
<dbReference type="PANTHER" id="PTHR10082:SF60">
    <property type="entry name" value="INTEGRIN BETA-PS"/>
    <property type="match status" value="1"/>
</dbReference>
<feature type="disulfide bond" evidence="17">
    <location>
        <begin position="484"/>
        <end position="493"/>
    </location>
</feature>
<dbReference type="PANTHER" id="PTHR10082">
    <property type="entry name" value="INTEGRIN BETA SUBUNIT"/>
    <property type="match status" value="1"/>
</dbReference>
<feature type="transmembrane region" description="Helical" evidence="20">
    <location>
        <begin position="736"/>
        <end position="759"/>
    </location>
</feature>
<dbReference type="OMA" id="SGNQNCT"/>
<dbReference type="InterPro" id="IPR013111">
    <property type="entry name" value="EGF_extracell"/>
</dbReference>
<keyword evidence="9" id="KW-0106">Calcium</keyword>
<dbReference type="Gene3D" id="2.10.25.10">
    <property type="entry name" value="Laminin"/>
    <property type="match status" value="4"/>
</dbReference>
<dbReference type="Gene3D" id="1.20.5.100">
    <property type="entry name" value="Cytochrome c1, transmembrane anchor, C-terminal"/>
    <property type="match status" value="1"/>
</dbReference>
<dbReference type="FunFam" id="1.20.5.100:FF:000018">
    <property type="entry name" value="Integrin beta"/>
    <property type="match status" value="1"/>
</dbReference>
<dbReference type="FunFam" id="2.10.25.10:FF:000098">
    <property type="entry name" value="Integrin beta"/>
    <property type="match status" value="1"/>
</dbReference>
<evidence type="ECO:0000256" key="14">
    <source>
        <dbReference type="ARBA" id="ARBA00023136"/>
    </source>
</evidence>
<dbReference type="SUPFAM" id="SSF57196">
    <property type="entry name" value="EGF/Laminin"/>
    <property type="match status" value="1"/>
</dbReference>
<feature type="disulfide bond" evidence="17">
    <location>
        <begin position="622"/>
        <end position="633"/>
    </location>
</feature>
<feature type="disulfide bond" evidence="17">
    <location>
        <begin position="479"/>
        <end position="519"/>
    </location>
</feature>
<dbReference type="Pfam" id="PF08725">
    <property type="entry name" value="Integrin_b_cyt"/>
    <property type="match status" value="1"/>
</dbReference>
<feature type="disulfide bond" evidence="17">
    <location>
        <begin position="46"/>
        <end position="56"/>
    </location>
</feature>
<evidence type="ECO:0000256" key="6">
    <source>
        <dbReference type="ARBA" id="ARBA00022723"/>
    </source>
</evidence>
<keyword evidence="7 21" id="KW-0732">Signal</keyword>
<keyword evidence="16" id="KW-0325">Glycoprotein</keyword>
<dbReference type="FunFam" id="2.10.25.10:FF:000155">
    <property type="entry name" value="Integrin beta"/>
    <property type="match status" value="1"/>
</dbReference>
<evidence type="ECO:0000256" key="4">
    <source>
        <dbReference type="ARBA" id="ARBA00022536"/>
    </source>
</evidence>
<dbReference type="KEGG" id="spu:767502"/>
<protein>
    <recommendedName>
        <fullName evidence="18">Integrin beta</fullName>
    </recommendedName>
</protein>
<dbReference type="InterPro" id="IPR015812">
    <property type="entry name" value="Integrin_bsu"/>
</dbReference>
<dbReference type="GO" id="GO:0005178">
    <property type="term" value="F:integrin binding"/>
    <property type="evidence" value="ECO:0000318"/>
    <property type="project" value="GO_Central"/>
</dbReference>
<dbReference type="PROSITE" id="PS00022">
    <property type="entry name" value="EGF_1"/>
    <property type="match status" value="1"/>
</dbReference>
<dbReference type="OrthoDB" id="410592at2759"/>
<dbReference type="SMART" id="SM01242">
    <property type="entry name" value="Integrin_B_tail"/>
    <property type="match status" value="1"/>
</dbReference>
<dbReference type="InterPro" id="IPR012896">
    <property type="entry name" value="Integrin_bsu_tail"/>
</dbReference>
<dbReference type="Pfam" id="PF07965">
    <property type="entry name" value="Integrin_B_tail"/>
    <property type="match status" value="1"/>
</dbReference>
<dbReference type="InterPro" id="IPR040622">
    <property type="entry name" value="EGF_integrin_1"/>
</dbReference>
<feature type="disulfide bond" evidence="17">
    <location>
        <begin position="644"/>
        <end position="653"/>
    </location>
</feature>
<feature type="disulfide bond" evidence="17">
    <location>
        <begin position="204"/>
        <end position="207"/>
    </location>
</feature>
<dbReference type="GO" id="GO:0051094">
    <property type="term" value="P:positive regulation of developmental process"/>
    <property type="evidence" value="ECO:0007669"/>
    <property type="project" value="UniProtKB-ARBA"/>
</dbReference>
<feature type="disulfide bond" evidence="17">
    <location>
        <begin position="59"/>
        <end position="69"/>
    </location>
</feature>
<dbReference type="FunFam" id="2.10.25.10:FF:000075">
    <property type="entry name" value="Integrin beta"/>
    <property type="match status" value="1"/>
</dbReference>
<keyword evidence="10" id="KW-0460">Magnesium</keyword>
<keyword evidence="12 20" id="KW-1133">Transmembrane helix</keyword>
<feature type="disulfide bond" evidence="17">
    <location>
        <begin position="49"/>
        <end position="80"/>
    </location>
</feature>
<dbReference type="InterPro" id="IPR033760">
    <property type="entry name" value="Integrin_beta_N"/>
</dbReference>
<evidence type="ECO:0000256" key="5">
    <source>
        <dbReference type="ARBA" id="ARBA00022692"/>
    </source>
</evidence>
<comment type="similarity">
    <text evidence="2 18">Belongs to the integrin beta chain family.</text>
</comment>
<dbReference type="RefSeq" id="XP_030845944.1">
    <property type="nucleotide sequence ID" value="XM_030990084.1"/>
</dbReference>
<dbReference type="Pfam" id="PF17205">
    <property type="entry name" value="PSI_integrin"/>
    <property type="match status" value="1"/>
</dbReference>
<dbReference type="GO" id="GO:0098609">
    <property type="term" value="P:cell-cell adhesion"/>
    <property type="evidence" value="ECO:0000318"/>
    <property type="project" value="GO_Central"/>
</dbReference>
<dbReference type="InterPro" id="IPR036349">
    <property type="entry name" value="Integrin_bsu_tail_dom_sf"/>
</dbReference>
<feature type="disulfide bond" evidence="17">
    <location>
        <begin position="594"/>
        <end position="601"/>
    </location>
</feature>
<dbReference type="GO" id="GO:0009986">
    <property type="term" value="C:cell surface"/>
    <property type="evidence" value="ECO:0000318"/>
    <property type="project" value="GO_Central"/>
</dbReference>
<dbReference type="PROSITE" id="PS52047">
    <property type="entry name" value="I_EGF_2"/>
    <property type="match status" value="1"/>
</dbReference>
<evidence type="ECO:0000256" key="2">
    <source>
        <dbReference type="ARBA" id="ARBA00007449"/>
    </source>
</evidence>
<dbReference type="FunFam" id="3.40.50.410:FF:000002">
    <property type="entry name" value="Integrin beta"/>
    <property type="match status" value="1"/>
</dbReference>
<evidence type="ECO:0000256" key="3">
    <source>
        <dbReference type="ARBA" id="ARBA00022475"/>
    </source>
</evidence>
<dbReference type="Proteomes" id="UP000007110">
    <property type="component" value="Unassembled WGS sequence"/>
</dbReference>
<keyword evidence="8" id="KW-0677">Repeat</keyword>
<feature type="disulfide bond" evidence="17">
    <location>
        <begin position="549"/>
        <end position="554"/>
    </location>
</feature>
<dbReference type="InterPro" id="IPR036465">
    <property type="entry name" value="vWFA_dom_sf"/>
</dbReference>
<dbReference type="InterPro" id="IPR032695">
    <property type="entry name" value="Integrin_dom_sf"/>
</dbReference>
<evidence type="ECO:0000256" key="20">
    <source>
        <dbReference type="SAM" id="Phobius"/>
    </source>
</evidence>
<dbReference type="SUPFAM" id="SSF103575">
    <property type="entry name" value="Plexin repeat"/>
    <property type="match status" value="1"/>
</dbReference>
<dbReference type="AlphaFoldDB" id="A0A7M7T101"/>
<dbReference type="InterPro" id="IPR000742">
    <property type="entry name" value="EGF"/>
</dbReference>
<reference evidence="23" key="2">
    <citation type="submission" date="2021-01" db="UniProtKB">
        <authorList>
            <consortium name="EnsemblMetazoa"/>
        </authorList>
    </citation>
    <scope>IDENTIFICATION</scope>
</reference>
<feature type="chain" id="PRO_5029850862" description="Integrin beta" evidence="21">
    <location>
        <begin position="33"/>
        <end position="802"/>
    </location>
</feature>
<dbReference type="FunCoup" id="A0A7M7T101">
    <property type="interactions" value="179"/>
</dbReference>
<dbReference type="Gene3D" id="3.40.50.410">
    <property type="entry name" value="von Willebrand factor, type A domain"/>
    <property type="match status" value="1"/>
</dbReference>
<keyword evidence="4" id="KW-0245">EGF-like domain</keyword>
<dbReference type="Gene3D" id="4.10.1240.30">
    <property type="match status" value="1"/>
</dbReference>
<evidence type="ECO:0000256" key="15">
    <source>
        <dbReference type="ARBA" id="ARBA00023157"/>
    </source>
</evidence>
<evidence type="ECO:0000256" key="7">
    <source>
        <dbReference type="ARBA" id="ARBA00022729"/>
    </source>
</evidence>
<keyword evidence="11 18" id="KW-0130">Cell adhesion</keyword>
<dbReference type="GO" id="GO:0007229">
    <property type="term" value="P:integrin-mediated signaling pathway"/>
    <property type="evidence" value="ECO:0000318"/>
    <property type="project" value="GO_Central"/>
</dbReference>
<feature type="disulfide bond" evidence="17">
    <location>
        <begin position="455"/>
        <end position="459"/>
    </location>
</feature>
<feature type="signal peptide" evidence="21">
    <location>
        <begin position="1"/>
        <end position="32"/>
    </location>
</feature>
<dbReference type="Pfam" id="PF07974">
    <property type="entry name" value="EGF_2"/>
    <property type="match status" value="1"/>
</dbReference>
<dbReference type="Pfam" id="PF00362">
    <property type="entry name" value="Integrin_beta"/>
    <property type="match status" value="1"/>
</dbReference>
<dbReference type="GO" id="GO:0040012">
    <property type="term" value="P:regulation of locomotion"/>
    <property type="evidence" value="ECO:0007669"/>
    <property type="project" value="UniProtKB-ARBA"/>
</dbReference>
<dbReference type="GO" id="GO:0007160">
    <property type="term" value="P:cell-matrix adhesion"/>
    <property type="evidence" value="ECO:0000318"/>
    <property type="project" value="GO_Central"/>
</dbReference>
<dbReference type="PROSITE" id="PS00243">
    <property type="entry name" value="I_EGF_1"/>
    <property type="match status" value="1"/>
</dbReference>
<feature type="disulfide bond" evidence="17">
    <location>
        <begin position="255"/>
        <end position="296"/>
    </location>
</feature>
<evidence type="ECO:0000256" key="10">
    <source>
        <dbReference type="ARBA" id="ARBA00022842"/>
    </source>
</evidence>
<dbReference type="SMART" id="SM00187">
    <property type="entry name" value="INB"/>
    <property type="match status" value="1"/>
</dbReference>
<evidence type="ECO:0000256" key="8">
    <source>
        <dbReference type="ARBA" id="ARBA00022737"/>
    </source>
</evidence>
<dbReference type="InterPro" id="IPR057073">
    <property type="entry name" value="EGF_integrin_2"/>
</dbReference>
<evidence type="ECO:0000256" key="19">
    <source>
        <dbReference type="SAM" id="MobiDB-lite"/>
    </source>
</evidence>
<dbReference type="Pfam" id="PF18372">
    <property type="entry name" value="I-EGF_1"/>
    <property type="match status" value="1"/>
</dbReference>
<evidence type="ECO:0000256" key="18">
    <source>
        <dbReference type="RuleBase" id="RU000633"/>
    </source>
</evidence>
<evidence type="ECO:0000256" key="11">
    <source>
        <dbReference type="ARBA" id="ARBA00022889"/>
    </source>
</evidence>
<feature type="disulfide bond" evidence="17">
    <location>
        <begin position="525"/>
        <end position="530"/>
    </location>
</feature>
<dbReference type="GO" id="GO:0046872">
    <property type="term" value="F:metal ion binding"/>
    <property type="evidence" value="ECO:0007669"/>
    <property type="project" value="UniProtKB-KW"/>
</dbReference>
<dbReference type="Gene3D" id="2.60.40.1510">
    <property type="entry name" value="ntegrin, alpha v. Chain A, domain 3"/>
    <property type="match status" value="1"/>
</dbReference>
<dbReference type="GO" id="GO:0033627">
    <property type="term" value="P:cell adhesion mediated by integrin"/>
    <property type="evidence" value="ECO:0000318"/>
    <property type="project" value="GO_Central"/>
</dbReference>
<feature type="domain" description="EGF-like" evidence="22">
    <location>
        <begin position="581"/>
        <end position="592"/>
    </location>
</feature>
<feature type="disulfide bond" evidence="17">
    <location>
        <begin position="470"/>
        <end position="482"/>
    </location>
</feature>
<feature type="disulfide bond" evidence="17">
    <location>
        <begin position="583"/>
        <end position="592"/>
    </location>
</feature>
<dbReference type="Pfam" id="PF23105">
    <property type="entry name" value="EGF_integrin"/>
    <property type="match status" value="1"/>
</dbReference>
<keyword evidence="3" id="KW-1003">Cell membrane</keyword>
<evidence type="ECO:0000256" key="17">
    <source>
        <dbReference type="PIRSR" id="PIRSR002512-1"/>
    </source>
</evidence>
<comment type="subcellular location">
    <subcellularLocation>
        <location evidence="1 18">Cell membrane</location>
        <topology evidence="1 18">Single-pass type I membrane protein</topology>
    </subcellularLocation>
</comment>
<feature type="region of interest" description="Disordered" evidence="19">
    <location>
        <begin position="782"/>
        <end position="802"/>
    </location>
</feature>
<proteinExistence type="inferred from homology"/>
<feature type="disulfide bond" evidence="17">
    <location>
        <begin position="617"/>
        <end position="666"/>
    </location>
</feature>
<evidence type="ECO:0000259" key="22">
    <source>
        <dbReference type="PROSITE" id="PS00022"/>
    </source>
</evidence>
<dbReference type="PRINTS" id="PR01186">
    <property type="entry name" value="INTEGRINB"/>
</dbReference>
<feature type="disulfide bond" evidence="17">
    <location>
        <begin position="572"/>
        <end position="609"/>
    </location>
</feature>
<dbReference type="InterPro" id="IPR057243">
    <property type="entry name" value="Integrin_I-EGF_CS"/>
</dbReference>
<name>A0A7M7T101_STRPU</name>
<dbReference type="InterPro" id="IPR014836">
    <property type="entry name" value="Integrin_bsu_cyt_dom"/>
</dbReference>
<evidence type="ECO:0000256" key="21">
    <source>
        <dbReference type="SAM" id="SignalP"/>
    </source>
</evidence>
<feature type="disulfide bond" evidence="17">
    <location>
        <begin position="532"/>
        <end position="547"/>
    </location>
</feature>
<evidence type="ECO:0000313" key="23">
    <source>
        <dbReference type="EnsemblMetazoa" id="XP_030845944"/>
    </source>
</evidence>
<dbReference type="SUPFAM" id="SSF69179">
    <property type="entry name" value="Integrin domains"/>
    <property type="match status" value="1"/>
</dbReference>
<reference evidence="24" key="1">
    <citation type="submission" date="2015-02" db="EMBL/GenBank/DDBJ databases">
        <title>Genome sequencing for Strongylocentrotus purpuratus.</title>
        <authorList>
            <person name="Murali S."/>
            <person name="Liu Y."/>
            <person name="Vee V."/>
            <person name="English A."/>
            <person name="Wang M."/>
            <person name="Skinner E."/>
            <person name="Han Y."/>
            <person name="Muzny D.M."/>
            <person name="Worley K.C."/>
            <person name="Gibbs R.A."/>
        </authorList>
    </citation>
    <scope>NUCLEOTIDE SEQUENCE</scope>
</reference>
<evidence type="ECO:0000313" key="24">
    <source>
        <dbReference type="Proteomes" id="UP000007110"/>
    </source>
</evidence>
<evidence type="ECO:0000256" key="1">
    <source>
        <dbReference type="ARBA" id="ARBA00004251"/>
    </source>
</evidence>
<dbReference type="GeneID" id="767502"/>
<feature type="disulfide bond" evidence="17">
    <location>
        <begin position="570"/>
        <end position="581"/>
    </location>
</feature>
<dbReference type="SUPFAM" id="SSF53300">
    <property type="entry name" value="vWA-like"/>
    <property type="match status" value="1"/>
</dbReference>
<dbReference type="GO" id="GO:0005925">
    <property type="term" value="C:focal adhesion"/>
    <property type="evidence" value="ECO:0000318"/>
    <property type="project" value="GO_Central"/>
</dbReference>
<feature type="disulfide bond" evidence="17">
    <location>
        <begin position="397"/>
        <end position="408"/>
    </location>
</feature>
<dbReference type="SMART" id="SM01241">
    <property type="entry name" value="Integrin_b_cyt"/>
    <property type="match status" value="1"/>
</dbReference>
<evidence type="ECO:0000256" key="9">
    <source>
        <dbReference type="ARBA" id="ARBA00022837"/>
    </source>
</evidence>
<keyword evidence="6" id="KW-0479">Metal-binding</keyword>
<feature type="disulfide bond" evidence="17">
    <location>
        <begin position="527"/>
        <end position="562"/>
    </location>
</feature>
<keyword evidence="5 18" id="KW-0812">Transmembrane</keyword>
<dbReference type="PIRSF" id="PIRSF002512">
    <property type="entry name" value="Integrin_B"/>
    <property type="match status" value="1"/>
</dbReference>
<keyword evidence="14 20" id="KW-0472">Membrane</keyword>
<feature type="disulfide bond" evidence="17">
    <location>
        <begin position="650"/>
        <end position="720"/>
    </location>
</feature>
<keyword evidence="24" id="KW-1185">Reference proteome</keyword>
<dbReference type="GO" id="GO:0016477">
    <property type="term" value="P:cell migration"/>
    <property type="evidence" value="ECO:0000318"/>
    <property type="project" value="GO_Central"/>
</dbReference>
<dbReference type="InterPro" id="IPR002369">
    <property type="entry name" value="Integrin_bsu_VWA"/>
</dbReference>
<feature type="disulfide bond" evidence="17">
    <location>
        <begin position="615"/>
        <end position="620"/>
    </location>
</feature>
<dbReference type="GO" id="GO:0008305">
    <property type="term" value="C:integrin complex"/>
    <property type="evidence" value="ECO:0000318"/>
    <property type="project" value="GO_Central"/>
</dbReference>
<evidence type="ECO:0000256" key="16">
    <source>
        <dbReference type="ARBA" id="ARBA00023180"/>
    </source>
</evidence>
<dbReference type="EnsemblMetazoa" id="XM_030990084">
    <property type="protein sequence ID" value="XP_030845944"/>
    <property type="gene ID" value="LOC767502"/>
</dbReference>
<keyword evidence="13 18" id="KW-0401">Integrin</keyword>
<organism evidence="23 24">
    <name type="scientific">Strongylocentrotus purpuratus</name>
    <name type="common">Purple sea urchin</name>
    <dbReference type="NCBI Taxonomy" id="7668"/>
    <lineage>
        <taxon>Eukaryota</taxon>
        <taxon>Metazoa</taxon>
        <taxon>Echinodermata</taxon>
        <taxon>Eleutherozoa</taxon>
        <taxon>Echinozoa</taxon>
        <taxon>Echinoidea</taxon>
        <taxon>Euechinoidea</taxon>
        <taxon>Echinacea</taxon>
        <taxon>Camarodonta</taxon>
        <taxon>Echinidea</taxon>
        <taxon>Strongylocentrotidae</taxon>
        <taxon>Strongylocentrotus</taxon>
    </lineage>
</organism>
<sequence>MPSVRLPHRTTRLGSVVVFFLTFVLAVFTVHANEELSSICQGAQNCGECISVNPECTWCKEDVFEGRRCDLEILLQEAGCGNITNPLPSVVPTEDKPLSEANADLDAIVQVKPQMMRIKVRPREPINIKLYVRQAEDYPVDLYYAMDLSHSMKDDLENLKGLGTTLSEELNSITRDFRLGFGSFVDKTVLPYVSTVPAKLISPCTGCASPHGFHNALPLNQDPSLFANRITNTTVSGNLDTPEGGFDALMQIAVCGEVIGWRPKARHLVIFTTDASFHFAGDGRLGGIVEPNDGQCHMDPNTNMYDFSTLQDYPSIGHLSAKLRENNVIPIFAVTRDQTPLYMSLENYIEGATVGTLDEDSGNVVQLIRSNYDRITSQVRLTSTAPDDVTLSYRANCKDQTYEDTNECSGLSLGDTVSFDITLTAERCVEGGMTSFNIGPVGFNEELQIELEVTCECDCQGLEEANSTVCSSGNGTLVCGECDCNPGRYGVKCECSGNEINMESTDPSPCRTDNTTRTCSGRGECICGKCVCDNTGNPGEVISGQFCECDNFNCPYSRGLRCGGPDQGMCVCDVATRQPKCQCNPGFEGDSCDCPTRKDMCRASNGLECNAHGTCVCGACECFADSQFQGKTCEKCPTCAFGICHIHRDCVECTVFGTGRLTPEQCDMCTVNIINVTSIDEYTEDNPKCNFPLSDDCTFQFVVVSENETVTVYVEGAQTCIEPVGKPTLSVEEIRWIVIGIILGIVLIGMILVCAWRLYTYVQDKREYAQWENDCKKAQWDQSDNPIYKSSTTTFKNPTYGK</sequence>
<dbReference type="SUPFAM" id="SSF69687">
    <property type="entry name" value="Integrin beta tail domain"/>
    <property type="match status" value="1"/>
</dbReference>
<keyword evidence="15 17" id="KW-1015">Disulfide bond</keyword>
<accession>A0A7M7T101</accession>